<name>A0AAW7ZDB0_9FIRM</name>
<reference evidence="1" key="2">
    <citation type="submission" date="2023-03" db="EMBL/GenBank/DDBJ databases">
        <authorList>
            <person name="Zhang Z."/>
        </authorList>
    </citation>
    <scope>NUCLEOTIDE SEQUENCE</scope>
    <source>
        <strain evidence="1">DSA</strain>
    </source>
</reference>
<gene>
    <name evidence="1" type="ORF">P6N53_08330</name>
</gene>
<reference evidence="1" key="1">
    <citation type="journal article" date="2023" name="J. Hazard. Mater.">
        <title>Anaerobic biodegradation of pyrene and benzo[a]pyrene by a new sulfate-reducing Desulforamulus aquiferis strain DSA.</title>
        <authorList>
            <person name="Zhang Z."/>
            <person name="Sun J."/>
            <person name="Gong X."/>
            <person name="Wang C."/>
            <person name="Wang H."/>
        </authorList>
    </citation>
    <scope>NUCLEOTIDE SEQUENCE</scope>
    <source>
        <strain evidence="1">DSA</strain>
    </source>
</reference>
<dbReference type="Pfam" id="PF02596">
    <property type="entry name" value="DUF169"/>
    <property type="match status" value="1"/>
</dbReference>
<dbReference type="Proteomes" id="UP001172911">
    <property type="component" value="Unassembled WGS sequence"/>
</dbReference>
<dbReference type="AlphaFoldDB" id="A0AAW7ZDB0"/>
<dbReference type="EMBL" id="JARPTC010000011">
    <property type="protein sequence ID" value="MDO7787224.1"/>
    <property type="molecule type" value="Genomic_DNA"/>
</dbReference>
<dbReference type="RefSeq" id="WP_304542368.1">
    <property type="nucleotide sequence ID" value="NZ_JARPTC010000011.1"/>
</dbReference>
<accession>A0AAW7ZDB0</accession>
<sequence>MRSKISESIKLRYSPVAIVFTDERPEGALQFKEGRFGCVIAMLAGAAKGKTVVFDRKTYGCIGGGAGLGFGNTYVNFPGGIEYFLSTGNKEFCQTEIGKGILRNMPALSHGEAYKKTPEFAKSFADALPYYDVPTEFVVFKPLEQVLPTEKPEVVVFLGAPDQISALVVLANYNRHGGDNVISPFGAGCHSICIIPLNEGKSENPRGVIGLFDISARNKVDKDILSFSVPYNMFLEMEQNVEESFLMKDVWLKVKERN</sequence>
<protein>
    <submittedName>
        <fullName evidence="1">DUF169 domain-containing protein</fullName>
    </submittedName>
</protein>
<proteinExistence type="predicted"/>
<organism evidence="1 2">
    <name type="scientific">Desulforamulus aquiferis</name>
    <dbReference type="NCBI Taxonomy" id="1397668"/>
    <lineage>
        <taxon>Bacteria</taxon>
        <taxon>Bacillati</taxon>
        <taxon>Bacillota</taxon>
        <taxon>Clostridia</taxon>
        <taxon>Eubacteriales</taxon>
        <taxon>Peptococcaceae</taxon>
        <taxon>Desulforamulus</taxon>
    </lineage>
</organism>
<dbReference type="InterPro" id="IPR003748">
    <property type="entry name" value="DUF169"/>
</dbReference>
<evidence type="ECO:0000313" key="2">
    <source>
        <dbReference type="Proteomes" id="UP001172911"/>
    </source>
</evidence>
<keyword evidence="2" id="KW-1185">Reference proteome</keyword>
<evidence type="ECO:0000313" key="1">
    <source>
        <dbReference type="EMBL" id="MDO7787224.1"/>
    </source>
</evidence>
<comment type="caution">
    <text evidence="1">The sequence shown here is derived from an EMBL/GenBank/DDBJ whole genome shotgun (WGS) entry which is preliminary data.</text>
</comment>